<reference evidence="3" key="1">
    <citation type="journal article" date="2023" name="Mol. Phylogenet. Evol.">
        <title>Genome-scale phylogeny and comparative genomics of the fungal order Sordariales.</title>
        <authorList>
            <person name="Hensen N."/>
            <person name="Bonometti L."/>
            <person name="Westerberg I."/>
            <person name="Brannstrom I.O."/>
            <person name="Guillou S."/>
            <person name="Cros-Aarteil S."/>
            <person name="Calhoun S."/>
            <person name="Haridas S."/>
            <person name="Kuo A."/>
            <person name="Mondo S."/>
            <person name="Pangilinan J."/>
            <person name="Riley R."/>
            <person name="LaButti K."/>
            <person name="Andreopoulos B."/>
            <person name="Lipzen A."/>
            <person name="Chen C."/>
            <person name="Yan M."/>
            <person name="Daum C."/>
            <person name="Ng V."/>
            <person name="Clum A."/>
            <person name="Steindorff A."/>
            <person name="Ohm R.A."/>
            <person name="Martin F."/>
            <person name="Silar P."/>
            <person name="Natvig D.O."/>
            <person name="Lalanne C."/>
            <person name="Gautier V."/>
            <person name="Ament-Velasquez S.L."/>
            <person name="Kruys A."/>
            <person name="Hutchinson M.I."/>
            <person name="Powell A.J."/>
            <person name="Barry K."/>
            <person name="Miller A.N."/>
            <person name="Grigoriev I.V."/>
            <person name="Debuchy R."/>
            <person name="Gladieux P."/>
            <person name="Hiltunen Thoren M."/>
            <person name="Johannesson H."/>
        </authorList>
    </citation>
    <scope>NUCLEOTIDE SEQUENCE</scope>
    <source>
        <strain evidence="3">CBS 359.72</strain>
    </source>
</reference>
<protein>
    <recommendedName>
        <fullName evidence="2">Complex 1 LYR protein domain-containing protein</fullName>
    </recommendedName>
</protein>
<feature type="domain" description="Complex 1 LYR protein" evidence="2">
    <location>
        <begin position="17"/>
        <end position="80"/>
    </location>
</feature>
<dbReference type="InterPro" id="IPR046896">
    <property type="entry name" value="Cup1-like_N"/>
</dbReference>
<dbReference type="InterPro" id="IPR008011">
    <property type="entry name" value="Complex1_LYR_dom"/>
</dbReference>
<evidence type="ECO:0000313" key="4">
    <source>
        <dbReference type="Proteomes" id="UP001303647"/>
    </source>
</evidence>
<proteinExistence type="predicted"/>
<feature type="region of interest" description="Disordered" evidence="1">
    <location>
        <begin position="295"/>
        <end position="341"/>
    </location>
</feature>
<comment type="caution">
    <text evidence="3">The sequence shown here is derived from an EMBL/GenBank/DDBJ whole genome shotgun (WGS) entry which is preliminary data.</text>
</comment>
<gene>
    <name evidence="3" type="ORF">C7999DRAFT_17634</name>
</gene>
<dbReference type="EMBL" id="MU857759">
    <property type="protein sequence ID" value="KAK4244083.1"/>
    <property type="molecule type" value="Genomic_DNA"/>
</dbReference>
<evidence type="ECO:0000313" key="3">
    <source>
        <dbReference type="EMBL" id="KAK4244083.1"/>
    </source>
</evidence>
<dbReference type="CDD" id="cd20273">
    <property type="entry name" value="Complex1_LYR_unchar"/>
    <property type="match status" value="1"/>
</dbReference>
<reference evidence="3" key="2">
    <citation type="submission" date="2023-05" db="EMBL/GenBank/DDBJ databases">
        <authorList>
            <consortium name="Lawrence Berkeley National Laboratory"/>
            <person name="Steindorff A."/>
            <person name="Hensen N."/>
            <person name="Bonometti L."/>
            <person name="Westerberg I."/>
            <person name="Brannstrom I.O."/>
            <person name="Guillou S."/>
            <person name="Cros-Aarteil S."/>
            <person name="Calhoun S."/>
            <person name="Haridas S."/>
            <person name="Kuo A."/>
            <person name="Mondo S."/>
            <person name="Pangilinan J."/>
            <person name="Riley R."/>
            <person name="Labutti K."/>
            <person name="Andreopoulos B."/>
            <person name="Lipzen A."/>
            <person name="Chen C."/>
            <person name="Yanf M."/>
            <person name="Daum C."/>
            <person name="Ng V."/>
            <person name="Clum A."/>
            <person name="Ohm R."/>
            <person name="Martin F."/>
            <person name="Silar P."/>
            <person name="Natvig D."/>
            <person name="Lalanne C."/>
            <person name="Gautier V."/>
            <person name="Ament-Velasquez S.L."/>
            <person name="Kruys A."/>
            <person name="Hutchinson M.I."/>
            <person name="Powell A.J."/>
            <person name="Barry K."/>
            <person name="Miller A.N."/>
            <person name="Grigoriev I.V."/>
            <person name="Debuchy R."/>
            <person name="Gladieux P."/>
            <person name="Thoren M.H."/>
            <person name="Johannesson H."/>
        </authorList>
    </citation>
    <scope>NUCLEOTIDE SEQUENCE</scope>
    <source>
        <strain evidence="3">CBS 359.72</strain>
    </source>
</reference>
<evidence type="ECO:0000256" key="1">
    <source>
        <dbReference type="SAM" id="MobiDB-lite"/>
    </source>
</evidence>
<dbReference type="Pfam" id="PF05347">
    <property type="entry name" value="Complex1_LYR"/>
    <property type="match status" value="1"/>
</dbReference>
<feature type="compositionally biased region" description="Basic and acidic residues" evidence="1">
    <location>
        <begin position="295"/>
        <end position="309"/>
    </location>
</feature>
<keyword evidence="4" id="KW-1185">Reference proteome</keyword>
<dbReference type="Proteomes" id="UP001303647">
    <property type="component" value="Unassembled WGS sequence"/>
</dbReference>
<sequence length="341" mass="38035">MPSFFVPARSSRHRIACFSLYRSLVRQALRVPLPEELSTASPLGPANPIRTLIRNAFHRNKRDTSPRLIVSALKNGYRFLTLLSRAADTSMPEHASVLNFLRENEARVLAVKAKAAEAAAKRISTAPIPGRTPIITKVSAEGEPPAYAPTGPPRALSSFKGGVRKPPTMAAATAVPFLRLKKPQPRFLERVIRQKVERRAKKGIRIMEMQSEGMQDANDEDVWERLVAKMLAENGQVGEEVNNNRERTYRETLWEAVTLTMESLNREREDSVARGKAMWQIVLAEQEMALKEEKERLAKEAETKKKPQLEDLSPPVIKTAVSGGFTRGKKGQRGGNHTTGE</sequence>
<evidence type="ECO:0000259" key="2">
    <source>
        <dbReference type="Pfam" id="PF05347"/>
    </source>
</evidence>
<accession>A0AAN7HJ80</accession>
<organism evidence="3 4">
    <name type="scientific">Corynascus novoguineensis</name>
    <dbReference type="NCBI Taxonomy" id="1126955"/>
    <lineage>
        <taxon>Eukaryota</taxon>
        <taxon>Fungi</taxon>
        <taxon>Dikarya</taxon>
        <taxon>Ascomycota</taxon>
        <taxon>Pezizomycotina</taxon>
        <taxon>Sordariomycetes</taxon>
        <taxon>Sordariomycetidae</taxon>
        <taxon>Sordariales</taxon>
        <taxon>Chaetomiaceae</taxon>
        <taxon>Corynascus</taxon>
    </lineage>
</organism>
<dbReference type="AlphaFoldDB" id="A0AAN7HJ80"/>
<name>A0AAN7HJ80_9PEZI</name>